<feature type="non-terminal residue" evidence="1">
    <location>
        <position position="1"/>
    </location>
</feature>
<reference evidence="1" key="1">
    <citation type="journal article" date="2023" name="bioRxiv">
        <title>Scaffold-level genome assemblies of two parasitoid biocontrol wasps reveal the parthenogenesis mechanism and an associated novel virus.</title>
        <authorList>
            <person name="Inwood S."/>
            <person name="Skelly J."/>
            <person name="Guhlin J."/>
            <person name="Harrop T."/>
            <person name="Goldson S."/>
            <person name="Dearden P."/>
        </authorList>
    </citation>
    <scope>NUCLEOTIDE SEQUENCE</scope>
    <source>
        <strain evidence="1">Irish</strain>
        <tissue evidence="1">Whole body</tissue>
    </source>
</reference>
<reference evidence="1" key="2">
    <citation type="submission" date="2023-03" db="EMBL/GenBank/DDBJ databases">
        <authorList>
            <person name="Inwood S.N."/>
            <person name="Skelly J.G."/>
            <person name="Guhlin J."/>
            <person name="Harrop T.W.R."/>
            <person name="Goldson S.G."/>
            <person name="Dearden P.K."/>
        </authorList>
    </citation>
    <scope>NUCLEOTIDE SEQUENCE</scope>
    <source>
        <strain evidence="1">Irish</strain>
        <tissue evidence="1">Whole body</tissue>
    </source>
</reference>
<evidence type="ECO:0000313" key="2">
    <source>
        <dbReference type="Proteomes" id="UP001168990"/>
    </source>
</evidence>
<sequence>MAMNEVVSSDESMADEETLRDFDAEAKSIIRTEILPKKSPDSEKLKPATLWCIWSMLKKTLNTIDNIDTTKFQNLKSLIKNNSKGYTKKSSGLQWNEIMIFMNSASDHTYLASKV</sequence>
<name>A0AA39KPX0_9HYME</name>
<evidence type="ECO:0000313" key="1">
    <source>
        <dbReference type="EMBL" id="KAK0169404.1"/>
    </source>
</evidence>
<accession>A0AA39KPX0</accession>
<gene>
    <name evidence="1" type="ORF">PV328_012096</name>
</gene>
<proteinExistence type="predicted"/>
<organism evidence="1 2">
    <name type="scientific">Microctonus aethiopoides</name>
    <dbReference type="NCBI Taxonomy" id="144406"/>
    <lineage>
        <taxon>Eukaryota</taxon>
        <taxon>Metazoa</taxon>
        <taxon>Ecdysozoa</taxon>
        <taxon>Arthropoda</taxon>
        <taxon>Hexapoda</taxon>
        <taxon>Insecta</taxon>
        <taxon>Pterygota</taxon>
        <taxon>Neoptera</taxon>
        <taxon>Endopterygota</taxon>
        <taxon>Hymenoptera</taxon>
        <taxon>Apocrita</taxon>
        <taxon>Ichneumonoidea</taxon>
        <taxon>Braconidae</taxon>
        <taxon>Euphorinae</taxon>
        <taxon>Microctonus</taxon>
    </lineage>
</organism>
<comment type="caution">
    <text evidence="1">The sequence shown here is derived from an EMBL/GenBank/DDBJ whole genome shotgun (WGS) entry which is preliminary data.</text>
</comment>
<dbReference type="EMBL" id="JAQQBS010000495">
    <property type="protein sequence ID" value="KAK0169404.1"/>
    <property type="molecule type" value="Genomic_DNA"/>
</dbReference>
<dbReference type="Proteomes" id="UP001168990">
    <property type="component" value="Unassembled WGS sequence"/>
</dbReference>
<dbReference type="AlphaFoldDB" id="A0AA39KPX0"/>
<protein>
    <submittedName>
        <fullName evidence="1">Uncharacterized protein</fullName>
    </submittedName>
</protein>
<keyword evidence="2" id="KW-1185">Reference proteome</keyword>